<comment type="caution">
    <text evidence="14">The sequence shown here is derived from an EMBL/GenBank/DDBJ whole genome shotgun (WGS) entry which is preliminary data.</text>
</comment>
<dbReference type="PANTHER" id="PTHR42859:SF3">
    <property type="entry name" value="ION-TRANSLOCATING OXIDOREDUCTASE COMPLEX SUBUNIT B"/>
    <property type="match status" value="1"/>
</dbReference>
<evidence type="ECO:0000256" key="6">
    <source>
        <dbReference type="ARBA" id="ARBA00022737"/>
    </source>
</evidence>
<dbReference type="SUPFAM" id="SSF54862">
    <property type="entry name" value="4Fe-4S ferredoxins"/>
    <property type="match status" value="1"/>
</dbReference>
<dbReference type="AlphaFoldDB" id="A0A2U2BN22"/>
<dbReference type="InterPro" id="IPR007202">
    <property type="entry name" value="4Fe-4S_dom"/>
</dbReference>
<evidence type="ECO:0000256" key="11">
    <source>
        <dbReference type="ARBA" id="ARBA00023136"/>
    </source>
</evidence>
<reference evidence="14 15" key="2">
    <citation type="submission" date="2018-05" db="EMBL/GenBank/DDBJ databases">
        <authorList>
            <person name="Lanie J.A."/>
            <person name="Ng W.-L."/>
            <person name="Kazmierczak K.M."/>
            <person name="Andrzejewski T.M."/>
            <person name="Davidsen T.M."/>
            <person name="Wayne K.J."/>
            <person name="Tettelin H."/>
            <person name="Glass J.I."/>
            <person name="Rusch D."/>
            <person name="Podicherti R."/>
            <person name="Tsui H.-C.T."/>
            <person name="Winkler M.E."/>
        </authorList>
    </citation>
    <scope>NUCLEOTIDE SEQUENCE [LARGE SCALE GENOMIC DNA]</scope>
    <source>
        <strain evidence="14 15">YBY</strain>
    </source>
</reference>
<feature type="domain" description="4Fe-4S" evidence="13">
    <location>
        <begin position="1"/>
        <end position="60"/>
    </location>
</feature>
<dbReference type="Gene3D" id="3.30.70.20">
    <property type="match status" value="2"/>
</dbReference>
<reference evidence="14 15" key="1">
    <citation type="submission" date="2018-05" db="EMBL/GenBank/DDBJ databases">
        <title>Genome Sequence of an Efficient Indole-Degrading Bacterium, Alcaligenes sp.YBY.</title>
        <authorList>
            <person name="Yang B."/>
        </authorList>
    </citation>
    <scope>NUCLEOTIDE SEQUENCE [LARGE SCALE GENOMIC DNA]</scope>
    <source>
        <strain evidence="14 15">YBY</strain>
    </source>
</reference>
<keyword evidence="7" id="KW-1278">Translocase</keyword>
<dbReference type="InterPro" id="IPR017896">
    <property type="entry name" value="4Fe4S_Fe-S-bd"/>
</dbReference>
<protein>
    <submittedName>
        <fullName evidence="14">RnfABCDGE type electron transport complex subunit B</fullName>
    </submittedName>
</protein>
<evidence type="ECO:0000256" key="2">
    <source>
        <dbReference type="ARBA" id="ARBA00022475"/>
    </source>
</evidence>
<evidence type="ECO:0000256" key="5">
    <source>
        <dbReference type="ARBA" id="ARBA00022723"/>
    </source>
</evidence>
<evidence type="ECO:0000256" key="10">
    <source>
        <dbReference type="ARBA" id="ARBA00023014"/>
    </source>
</evidence>
<keyword evidence="5" id="KW-0479">Metal-binding</keyword>
<organism evidence="14 15">
    <name type="scientific">Alcaligenes faecalis</name>
    <dbReference type="NCBI Taxonomy" id="511"/>
    <lineage>
        <taxon>Bacteria</taxon>
        <taxon>Pseudomonadati</taxon>
        <taxon>Pseudomonadota</taxon>
        <taxon>Betaproteobacteria</taxon>
        <taxon>Burkholderiales</taxon>
        <taxon>Alcaligenaceae</taxon>
        <taxon>Alcaligenes</taxon>
    </lineage>
</organism>
<evidence type="ECO:0000256" key="8">
    <source>
        <dbReference type="ARBA" id="ARBA00022982"/>
    </source>
</evidence>
<evidence type="ECO:0000256" key="7">
    <source>
        <dbReference type="ARBA" id="ARBA00022967"/>
    </source>
</evidence>
<keyword evidence="4" id="KW-0997">Cell inner membrane</keyword>
<dbReference type="GO" id="GO:0051539">
    <property type="term" value="F:4 iron, 4 sulfur cluster binding"/>
    <property type="evidence" value="ECO:0007669"/>
    <property type="project" value="UniProtKB-KW"/>
</dbReference>
<dbReference type="GO" id="GO:0009055">
    <property type="term" value="F:electron transfer activity"/>
    <property type="evidence" value="ECO:0007669"/>
    <property type="project" value="InterPro"/>
</dbReference>
<evidence type="ECO:0000313" key="14">
    <source>
        <dbReference type="EMBL" id="PWE15425.1"/>
    </source>
</evidence>
<accession>A0A2U2BN22</accession>
<proteinExistence type="predicted"/>
<feature type="domain" description="4Fe-4S ferredoxin-type" evidence="12">
    <location>
        <begin position="106"/>
        <end position="135"/>
    </location>
</feature>
<sequence length="213" mass="22845">MSDTLIRRIDALLPQTQCTRCGYDACLPYAQAIALEGEAINRCPPGGQEGVQALAELLGREALPLDPSCGEFTGPSRAVIIEEHCIGCTLCIQACPVDAIIGANKLMHTVLADRCTGCELCVPPCPVDCISMVPTDEWSSEQAMQARLDTEQRRDRLLARHKESSDLAARTLANKPVLANSADQADKREASIASALARARARRASKTASETTP</sequence>
<dbReference type="Pfam" id="PF14697">
    <property type="entry name" value="Fer4_21"/>
    <property type="match status" value="1"/>
</dbReference>
<dbReference type="PROSITE" id="PS51379">
    <property type="entry name" value="4FE4S_FER_2"/>
    <property type="match status" value="2"/>
</dbReference>
<dbReference type="PROSITE" id="PS00198">
    <property type="entry name" value="4FE4S_FER_1"/>
    <property type="match status" value="1"/>
</dbReference>
<evidence type="ECO:0000256" key="9">
    <source>
        <dbReference type="ARBA" id="ARBA00023004"/>
    </source>
</evidence>
<evidence type="ECO:0000259" key="12">
    <source>
        <dbReference type="PROSITE" id="PS51379"/>
    </source>
</evidence>
<dbReference type="RefSeq" id="WP_086061121.1">
    <property type="nucleotide sequence ID" value="NZ_JBHXOA010000001.1"/>
</dbReference>
<keyword evidence="3" id="KW-0004">4Fe-4S</keyword>
<dbReference type="PROSITE" id="PS51656">
    <property type="entry name" value="4FE4S"/>
    <property type="match status" value="1"/>
</dbReference>
<gene>
    <name evidence="14" type="ORF">DF183_01445</name>
</gene>
<evidence type="ECO:0000256" key="1">
    <source>
        <dbReference type="ARBA" id="ARBA00022448"/>
    </source>
</evidence>
<dbReference type="GO" id="GO:0046872">
    <property type="term" value="F:metal ion binding"/>
    <property type="evidence" value="ECO:0007669"/>
    <property type="project" value="UniProtKB-KW"/>
</dbReference>
<dbReference type="PANTHER" id="PTHR42859">
    <property type="entry name" value="OXIDOREDUCTASE"/>
    <property type="match status" value="1"/>
</dbReference>
<evidence type="ECO:0000259" key="13">
    <source>
        <dbReference type="PROSITE" id="PS51656"/>
    </source>
</evidence>
<keyword evidence="2" id="KW-1003">Cell membrane</keyword>
<keyword evidence="11" id="KW-0472">Membrane</keyword>
<evidence type="ECO:0000256" key="3">
    <source>
        <dbReference type="ARBA" id="ARBA00022485"/>
    </source>
</evidence>
<dbReference type="EMBL" id="QEXO01000001">
    <property type="protein sequence ID" value="PWE15425.1"/>
    <property type="molecule type" value="Genomic_DNA"/>
</dbReference>
<keyword evidence="10" id="KW-0411">Iron-sulfur</keyword>
<dbReference type="InterPro" id="IPR050294">
    <property type="entry name" value="RnfB_subfamily"/>
</dbReference>
<dbReference type="NCBIfam" id="TIGR01944">
    <property type="entry name" value="rnfB"/>
    <property type="match status" value="1"/>
</dbReference>
<dbReference type="Gene3D" id="1.10.15.40">
    <property type="entry name" value="Electron transport complex subunit B, putative Fe-S cluster"/>
    <property type="match status" value="1"/>
</dbReference>
<evidence type="ECO:0000313" key="15">
    <source>
        <dbReference type="Proteomes" id="UP000245216"/>
    </source>
</evidence>
<dbReference type="STRING" id="511.UZ73_03435"/>
<name>A0A2U2BN22_ALCFA</name>
<keyword evidence="8" id="KW-0249">Electron transport</keyword>
<dbReference type="InterPro" id="IPR017900">
    <property type="entry name" value="4Fe4S_Fe_S_CS"/>
</dbReference>
<dbReference type="InterPro" id="IPR010207">
    <property type="entry name" value="Elect_transpt_cplx_RnfB/RsxB"/>
</dbReference>
<evidence type="ECO:0000256" key="4">
    <source>
        <dbReference type="ARBA" id="ARBA00022519"/>
    </source>
</evidence>
<dbReference type="Pfam" id="PF04060">
    <property type="entry name" value="FeS"/>
    <property type="match status" value="1"/>
</dbReference>
<keyword evidence="1" id="KW-0813">Transport</keyword>
<feature type="domain" description="4Fe-4S ferredoxin-type" evidence="12">
    <location>
        <begin position="76"/>
        <end position="105"/>
    </location>
</feature>
<keyword evidence="9" id="KW-0408">Iron</keyword>
<dbReference type="Proteomes" id="UP000245216">
    <property type="component" value="Unassembled WGS sequence"/>
</dbReference>
<keyword evidence="6" id="KW-0677">Repeat</keyword>